<keyword evidence="7" id="KW-0067">ATP-binding</keyword>
<dbReference type="SUPFAM" id="SSF47384">
    <property type="entry name" value="Homodimeric domain of signal transducing histidine kinase"/>
    <property type="match status" value="1"/>
</dbReference>
<keyword evidence="6 10" id="KW-0418">Kinase</keyword>
<dbReference type="InterPro" id="IPR029016">
    <property type="entry name" value="GAF-like_dom_sf"/>
</dbReference>
<proteinExistence type="predicted"/>
<keyword evidence="3" id="KW-0597">Phosphoprotein</keyword>
<dbReference type="RefSeq" id="WP_150454034.1">
    <property type="nucleotide sequence ID" value="NZ_VYKI01000006.1"/>
</dbReference>
<organism evidence="10 11">
    <name type="scientific">Stenotrophomonas cyclobalanopsidis</name>
    <dbReference type="NCBI Taxonomy" id="2771362"/>
    <lineage>
        <taxon>Bacteria</taxon>
        <taxon>Pseudomonadati</taxon>
        <taxon>Pseudomonadota</taxon>
        <taxon>Gammaproteobacteria</taxon>
        <taxon>Lysobacterales</taxon>
        <taxon>Lysobacteraceae</taxon>
        <taxon>Stenotrophomonas</taxon>
    </lineage>
</organism>
<dbReference type="Gene3D" id="1.10.287.130">
    <property type="match status" value="1"/>
</dbReference>
<dbReference type="CDD" id="cd00082">
    <property type="entry name" value="HisKA"/>
    <property type="match status" value="1"/>
</dbReference>
<comment type="caution">
    <text evidence="10">The sequence shown here is derived from an EMBL/GenBank/DDBJ whole genome shotgun (WGS) entry which is preliminary data.</text>
</comment>
<dbReference type="PANTHER" id="PTHR42878:SF7">
    <property type="entry name" value="SENSOR HISTIDINE KINASE GLRK"/>
    <property type="match status" value="1"/>
</dbReference>
<dbReference type="Gene3D" id="3.30.565.10">
    <property type="entry name" value="Histidine kinase-like ATPase, C-terminal domain"/>
    <property type="match status" value="1"/>
</dbReference>
<dbReference type="SUPFAM" id="SSF55781">
    <property type="entry name" value="GAF domain-like"/>
    <property type="match status" value="1"/>
</dbReference>
<dbReference type="SMART" id="SM00065">
    <property type="entry name" value="GAF"/>
    <property type="match status" value="1"/>
</dbReference>
<comment type="catalytic activity">
    <reaction evidence="1">
        <text>ATP + protein L-histidine = ADP + protein N-phospho-L-histidine.</text>
        <dbReference type="EC" id="2.7.13.3"/>
    </reaction>
</comment>
<keyword evidence="5" id="KW-0547">Nucleotide-binding</keyword>
<dbReference type="CDD" id="cd00075">
    <property type="entry name" value="HATPase"/>
    <property type="match status" value="1"/>
</dbReference>
<dbReference type="InterPro" id="IPR036097">
    <property type="entry name" value="HisK_dim/P_sf"/>
</dbReference>
<dbReference type="InterPro" id="IPR003018">
    <property type="entry name" value="GAF"/>
</dbReference>
<keyword evidence="8" id="KW-0902">Two-component regulatory system</keyword>
<feature type="domain" description="Histidine kinase" evidence="9">
    <location>
        <begin position="189"/>
        <end position="397"/>
    </location>
</feature>
<dbReference type="Gene3D" id="3.30.450.40">
    <property type="match status" value="1"/>
</dbReference>
<dbReference type="EC" id="2.7.13.3" evidence="2"/>
<gene>
    <name evidence="10" type="ORF">FJU31_06550</name>
</gene>
<evidence type="ECO:0000313" key="10">
    <source>
        <dbReference type="EMBL" id="KAA9000801.1"/>
    </source>
</evidence>
<evidence type="ECO:0000256" key="2">
    <source>
        <dbReference type="ARBA" id="ARBA00012438"/>
    </source>
</evidence>
<keyword evidence="4" id="KW-0808">Transferase</keyword>
<evidence type="ECO:0000256" key="6">
    <source>
        <dbReference type="ARBA" id="ARBA00022777"/>
    </source>
</evidence>
<dbReference type="SUPFAM" id="SSF55874">
    <property type="entry name" value="ATPase domain of HSP90 chaperone/DNA topoisomerase II/histidine kinase"/>
    <property type="match status" value="1"/>
</dbReference>
<dbReference type="Pfam" id="PF01590">
    <property type="entry name" value="GAF"/>
    <property type="match status" value="1"/>
</dbReference>
<evidence type="ECO:0000256" key="1">
    <source>
        <dbReference type="ARBA" id="ARBA00000085"/>
    </source>
</evidence>
<dbReference type="InterPro" id="IPR003594">
    <property type="entry name" value="HATPase_dom"/>
</dbReference>
<dbReference type="SMART" id="SM00388">
    <property type="entry name" value="HisKA"/>
    <property type="match status" value="1"/>
</dbReference>
<evidence type="ECO:0000256" key="4">
    <source>
        <dbReference type="ARBA" id="ARBA00022679"/>
    </source>
</evidence>
<evidence type="ECO:0000313" key="11">
    <source>
        <dbReference type="Proteomes" id="UP000326367"/>
    </source>
</evidence>
<evidence type="ECO:0000256" key="8">
    <source>
        <dbReference type="ARBA" id="ARBA00023012"/>
    </source>
</evidence>
<dbReference type="InterPro" id="IPR050351">
    <property type="entry name" value="BphY/WalK/GraS-like"/>
</dbReference>
<dbReference type="Pfam" id="PF00512">
    <property type="entry name" value="HisKA"/>
    <property type="match status" value="1"/>
</dbReference>
<evidence type="ECO:0000256" key="7">
    <source>
        <dbReference type="ARBA" id="ARBA00022840"/>
    </source>
</evidence>
<evidence type="ECO:0000256" key="3">
    <source>
        <dbReference type="ARBA" id="ARBA00022553"/>
    </source>
</evidence>
<sequence>MPTRIDFRPSLDLACRITGMRVALIGEVTDSAWRSIQSIDSAGLGISSGMILDINRTFCKDVRSSRAPVWFGDALSHPLFIDSPIPGMYGFRSYISVPLLLADGSIFGTLCTLDPEPKPVDEQQVQSMNDVAALVAAQIDALRSHDADSRTIDGLKEQGDMVGRQLAEYEQSNAELQRVAKQREEFIGVLAHDLRNPVQAIRAGVDLLGFGALTDSQQKVLGHINDSADRIAELIDVTMDFARGRLGTGIALKLEPWSDLSGILAMACREAMRPYPKRVCEVDLQLPLTFMCDAARLCQLLANLVINAAIHGTPGQPIHVKGRSVGAGIEISVANHGVIPAAQMGHLFEPFARPQERRLDSGLGLGLYIAAQIAKAHGGTLTVTSADGAGTVLTLRI</sequence>
<dbReference type="InterPro" id="IPR036890">
    <property type="entry name" value="HATPase_C_sf"/>
</dbReference>
<evidence type="ECO:0000256" key="5">
    <source>
        <dbReference type="ARBA" id="ARBA00022741"/>
    </source>
</evidence>
<name>A0ABQ6T2B4_9GAMM</name>
<dbReference type="InterPro" id="IPR005467">
    <property type="entry name" value="His_kinase_dom"/>
</dbReference>
<dbReference type="Proteomes" id="UP000326367">
    <property type="component" value="Unassembled WGS sequence"/>
</dbReference>
<evidence type="ECO:0000259" key="9">
    <source>
        <dbReference type="PROSITE" id="PS50109"/>
    </source>
</evidence>
<dbReference type="Pfam" id="PF02518">
    <property type="entry name" value="HATPase_c"/>
    <property type="match status" value="1"/>
</dbReference>
<protein>
    <recommendedName>
        <fullName evidence="2">histidine kinase</fullName>
        <ecNumber evidence="2">2.7.13.3</ecNumber>
    </recommendedName>
</protein>
<dbReference type="GO" id="GO:0016301">
    <property type="term" value="F:kinase activity"/>
    <property type="evidence" value="ECO:0007669"/>
    <property type="project" value="UniProtKB-KW"/>
</dbReference>
<dbReference type="EMBL" id="VYKI01000006">
    <property type="protein sequence ID" value="KAA9000801.1"/>
    <property type="molecule type" value="Genomic_DNA"/>
</dbReference>
<dbReference type="PANTHER" id="PTHR42878">
    <property type="entry name" value="TWO-COMPONENT HISTIDINE KINASE"/>
    <property type="match status" value="1"/>
</dbReference>
<dbReference type="SMART" id="SM00387">
    <property type="entry name" value="HATPase_c"/>
    <property type="match status" value="1"/>
</dbReference>
<dbReference type="PRINTS" id="PR00344">
    <property type="entry name" value="BCTRLSENSOR"/>
</dbReference>
<dbReference type="InterPro" id="IPR004358">
    <property type="entry name" value="Sig_transdc_His_kin-like_C"/>
</dbReference>
<accession>A0ABQ6T2B4</accession>
<dbReference type="InterPro" id="IPR003661">
    <property type="entry name" value="HisK_dim/P_dom"/>
</dbReference>
<dbReference type="PROSITE" id="PS50109">
    <property type="entry name" value="HIS_KIN"/>
    <property type="match status" value="1"/>
</dbReference>
<reference evidence="10 11" key="1">
    <citation type="journal article" date="2020" name="Antonie Van Leeuwenhoek">
        <title>Stenotrophomonas cyclobalanopsidis sp. nov., isolated from the leaf spot disease of Cyclobalanopsis patelliformis.</title>
        <authorList>
            <person name="Bian D.R."/>
            <person name="Xue H."/>
            <person name="Piao C.G."/>
            <person name="Li Y."/>
        </authorList>
    </citation>
    <scope>NUCLEOTIDE SEQUENCE [LARGE SCALE GENOMIC DNA]</scope>
    <source>
        <strain evidence="10 11">TPQG1-4</strain>
    </source>
</reference>
<keyword evidence="11" id="KW-1185">Reference proteome</keyword>